<feature type="region of interest" description="Disordered" evidence="1">
    <location>
        <begin position="1"/>
        <end position="102"/>
    </location>
</feature>
<gene>
    <name evidence="2" type="ORF">BS47DRAFT_1358800</name>
</gene>
<evidence type="ECO:0000313" key="2">
    <source>
        <dbReference type="EMBL" id="KAF9518508.1"/>
    </source>
</evidence>
<evidence type="ECO:0000313" key="3">
    <source>
        <dbReference type="Proteomes" id="UP000886523"/>
    </source>
</evidence>
<reference evidence="2" key="1">
    <citation type="journal article" date="2020" name="Nat. Commun.">
        <title>Large-scale genome sequencing of mycorrhizal fungi provides insights into the early evolution of symbiotic traits.</title>
        <authorList>
            <person name="Miyauchi S."/>
            <person name="Kiss E."/>
            <person name="Kuo A."/>
            <person name="Drula E."/>
            <person name="Kohler A."/>
            <person name="Sanchez-Garcia M."/>
            <person name="Morin E."/>
            <person name="Andreopoulos B."/>
            <person name="Barry K.W."/>
            <person name="Bonito G."/>
            <person name="Buee M."/>
            <person name="Carver A."/>
            <person name="Chen C."/>
            <person name="Cichocki N."/>
            <person name="Clum A."/>
            <person name="Culley D."/>
            <person name="Crous P.W."/>
            <person name="Fauchery L."/>
            <person name="Girlanda M."/>
            <person name="Hayes R.D."/>
            <person name="Keri Z."/>
            <person name="LaButti K."/>
            <person name="Lipzen A."/>
            <person name="Lombard V."/>
            <person name="Magnuson J."/>
            <person name="Maillard F."/>
            <person name="Murat C."/>
            <person name="Nolan M."/>
            <person name="Ohm R.A."/>
            <person name="Pangilinan J."/>
            <person name="Pereira M.F."/>
            <person name="Perotto S."/>
            <person name="Peter M."/>
            <person name="Pfister S."/>
            <person name="Riley R."/>
            <person name="Sitrit Y."/>
            <person name="Stielow J.B."/>
            <person name="Szollosi G."/>
            <person name="Zifcakova L."/>
            <person name="Stursova M."/>
            <person name="Spatafora J.W."/>
            <person name="Tedersoo L."/>
            <person name="Vaario L.M."/>
            <person name="Yamada A."/>
            <person name="Yan M."/>
            <person name="Wang P."/>
            <person name="Xu J."/>
            <person name="Bruns T."/>
            <person name="Baldrian P."/>
            <person name="Vilgalys R."/>
            <person name="Dunand C."/>
            <person name="Henrissat B."/>
            <person name="Grigoriev I.V."/>
            <person name="Hibbett D."/>
            <person name="Nagy L.G."/>
            <person name="Martin F.M."/>
        </authorList>
    </citation>
    <scope>NUCLEOTIDE SEQUENCE</scope>
    <source>
        <strain evidence="2">UP504</strain>
    </source>
</reference>
<dbReference type="Proteomes" id="UP000886523">
    <property type="component" value="Unassembled WGS sequence"/>
</dbReference>
<evidence type="ECO:0000256" key="1">
    <source>
        <dbReference type="SAM" id="MobiDB-lite"/>
    </source>
</evidence>
<protein>
    <submittedName>
        <fullName evidence="2">Uncharacterized protein</fullName>
    </submittedName>
</protein>
<dbReference type="OrthoDB" id="7474137at2759"/>
<name>A0A9P6B6A1_9AGAM</name>
<sequence length="233" mass="25675">MKPSNTKPSDMQPSNTKPSDMKPSNAKPSDMQPSNTKPSDMKPSDMKPSNAKPSNTKPNKTTPSQLSLNENMRGGDTPPKWPSEPHTHCGGPGYPPTTESPHVMQIGMPEQVKLSNLNVRTPKPMSTPPTQPHPYETMNQEGRRIGPHTCHGSGCVALSGTYTQPDECVWHYQGLIPNLTNVQTMLRTKCGSTQSPISPDPQFYTMMKQICATHPLKQVCGNIRDLYPTQQMQ</sequence>
<dbReference type="EMBL" id="MU128924">
    <property type="protein sequence ID" value="KAF9518508.1"/>
    <property type="molecule type" value="Genomic_DNA"/>
</dbReference>
<keyword evidence="3" id="KW-1185">Reference proteome</keyword>
<dbReference type="AlphaFoldDB" id="A0A9P6B6A1"/>
<organism evidence="2 3">
    <name type="scientific">Hydnum rufescens UP504</name>
    <dbReference type="NCBI Taxonomy" id="1448309"/>
    <lineage>
        <taxon>Eukaryota</taxon>
        <taxon>Fungi</taxon>
        <taxon>Dikarya</taxon>
        <taxon>Basidiomycota</taxon>
        <taxon>Agaricomycotina</taxon>
        <taxon>Agaricomycetes</taxon>
        <taxon>Cantharellales</taxon>
        <taxon>Hydnaceae</taxon>
        <taxon>Hydnum</taxon>
    </lineage>
</organism>
<comment type="caution">
    <text evidence="2">The sequence shown here is derived from an EMBL/GenBank/DDBJ whole genome shotgun (WGS) entry which is preliminary data.</text>
</comment>
<accession>A0A9P6B6A1</accession>
<proteinExistence type="predicted"/>
<feature type="compositionally biased region" description="Polar residues" evidence="1">
    <location>
        <begin position="1"/>
        <end position="18"/>
    </location>
</feature>
<feature type="compositionally biased region" description="Polar residues" evidence="1">
    <location>
        <begin position="51"/>
        <end position="70"/>
    </location>
</feature>